<protein>
    <submittedName>
        <fullName evidence="2">Uncharacterized protein</fullName>
    </submittedName>
</protein>
<organism evidence="2 3">
    <name type="scientific">Eiseniibacteriota bacterium</name>
    <dbReference type="NCBI Taxonomy" id="2212470"/>
    <lineage>
        <taxon>Bacteria</taxon>
        <taxon>Candidatus Eiseniibacteriota</taxon>
    </lineage>
</organism>
<proteinExistence type="predicted"/>
<evidence type="ECO:0000313" key="2">
    <source>
        <dbReference type="EMBL" id="MBU2689853.1"/>
    </source>
</evidence>
<feature type="signal peptide" evidence="1">
    <location>
        <begin position="1"/>
        <end position="21"/>
    </location>
</feature>
<name>A0A948RRW1_UNCEI</name>
<evidence type="ECO:0000256" key="1">
    <source>
        <dbReference type="SAM" id="SignalP"/>
    </source>
</evidence>
<dbReference type="Gene3D" id="2.40.160.60">
    <property type="entry name" value="Outer membrane protein transport protein (OMPP1/FadL/TodX)"/>
    <property type="match status" value="1"/>
</dbReference>
<evidence type="ECO:0000313" key="3">
    <source>
        <dbReference type="Proteomes" id="UP000777784"/>
    </source>
</evidence>
<dbReference type="AlphaFoldDB" id="A0A948RRW1"/>
<gene>
    <name evidence="2" type="ORF">KJ970_02920</name>
</gene>
<accession>A0A948RRW1</accession>
<feature type="chain" id="PRO_5037370939" evidence="1">
    <location>
        <begin position="22"/>
        <end position="81"/>
    </location>
</feature>
<reference evidence="2" key="1">
    <citation type="submission" date="2021-05" db="EMBL/GenBank/DDBJ databases">
        <title>Energy efficiency and biological interactions define the core microbiome of deep oligotrophic groundwater.</title>
        <authorList>
            <person name="Mehrshad M."/>
            <person name="Lopez-Fernandez M."/>
            <person name="Bell E."/>
            <person name="Bernier-Latmani R."/>
            <person name="Bertilsson S."/>
            <person name="Dopson M."/>
        </authorList>
    </citation>
    <scope>NUCLEOTIDE SEQUENCE</scope>
    <source>
        <strain evidence="2">Modern_marine.mb.64</strain>
    </source>
</reference>
<dbReference type="EMBL" id="JAHJDP010000018">
    <property type="protein sequence ID" value="MBU2689853.1"/>
    <property type="molecule type" value="Genomic_DNA"/>
</dbReference>
<sequence>MRRLTLAVVLGFLLLPVSAFGAREFAKVGTIGGQFLKIPMGARPVAMGSAYVSLADDANSVFWNPAGIARLSRTVLSIHHT</sequence>
<keyword evidence="1" id="KW-0732">Signal</keyword>
<feature type="non-terminal residue" evidence="2">
    <location>
        <position position="81"/>
    </location>
</feature>
<dbReference type="Proteomes" id="UP000777784">
    <property type="component" value="Unassembled WGS sequence"/>
</dbReference>
<comment type="caution">
    <text evidence="2">The sequence shown here is derived from an EMBL/GenBank/DDBJ whole genome shotgun (WGS) entry which is preliminary data.</text>
</comment>